<dbReference type="GeneID" id="39853785"/>
<dbReference type="InterPro" id="IPR007362">
    <property type="entry name" value="DUF429"/>
</dbReference>
<name>A0A4D6HUA0_9EURY</name>
<gene>
    <name evidence="1" type="ORF">DV706_21110</name>
</gene>
<evidence type="ECO:0000313" key="1">
    <source>
        <dbReference type="EMBL" id="QCC57025.1"/>
    </source>
</evidence>
<dbReference type="AlphaFoldDB" id="A0A4D6HUA0"/>
<dbReference type="Pfam" id="PF04250">
    <property type="entry name" value="DUF429"/>
    <property type="match status" value="1"/>
</dbReference>
<accession>A0A4D6HUA0</accession>
<sequence length="265" mass="28993">MCSQYVGVDWSSGEWVSIAYTEESDPPSVAVFDEIAEVWDHYGTSARRIVVDVPIGLCESLESDACSCVEEDGELSRRCDDLARTVIGSRYRSVFTAPAREAAKLAAAGADHSEISDRNEELTGKRLTQQAASISAGIVEVDDLLLCDGNPEVLVEGHPEVCFRALSGSPLEHSKHTAAGVEERLAVLRGVDEYTCEDWQRVARELGREGHRIGLDDVLDAFVLALTACAPVAEFRRLPSDPPRTDAEGLPMQMVYRSETQLTHE</sequence>
<reference evidence="1 2" key="1">
    <citation type="journal article" date="2019" name="Nat. Commun.">
        <title>A new type of DNA phosphorothioation-based antiviral system in archaea.</title>
        <authorList>
            <person name="Xiong L."/>
            <person name="Liu S."/>
            <person name="Chen S."/>
            <person name="Xiao Y."/>
            <person name="Zhu B."/>
            <person name="Gao Y."/>
            <person name="Zhang Y."/>
            <person name="Chen B."/>
            <person name="Luo J."/>
            <person name="Deng Z."/>
            <person name="Chen X."/>
            <person name="Wang L."/>
            <person name="Chen S."/>
        </authorList>
    </citation>
    <scope>NUCLEOTIDE SEQUENCE [LARGE SCALE GENOMIC DNA]</scope>
    <source>
        <strain evidence="1 2">JCM 10635</strain>
        <plasmid evidence="1 2">unnamed4</plasmid>
    </source>
</reference>
<organism evidence="1 2">
    <name type="scientific">Natronorubrum bangense</name>
    <dbReference type="NCBI Taxonomy" id="61858"/>
    <lineage>
        <taxon>Archaea</taxon>
        <taxon>Methanobacteriati</taxon>
        <taxon>Methanobacteriota</taxon>
        <taxon>Stenosarchaea group</taxon>
        <taxon>Halobacteria</taxon>
        <taxon>Halobacteriales</taxon>
        <taxon>Natrialbaceae</taxon>
        <taxon>Natronorubrum</taxon>
    </lineage>
</organism>
<evidence type="ECO:0000313" key="2">
    <source>
        <dbReference type="Proteomes" id="UP000296822"/>
    </source>
</evidence>
<dbReference type="Proteomes" id="UP000296822">
    <property type="component" value="Plasmid unnamed4"/>
</dbReference>
<geneLocation type="plasmid" evidence="1 2">
    <name>unnamed4</name>
</geneLocation>
<keyword evidence="1" id="KW-0614">Plasmid</keyword>
<dbReference type="RefSeq" id="WP_083902027.1">
    <property type="nucleotide sequence ID" value="NZ_CP031309.1"/>
</dbReference>
<dbReference type="EMBL" id="CP031309">
    <property type="protein sequence ID" value="QCC57025.1"/>
    <property type="molecule type" value="Genomic_DNA"/>
</dbReference>
<dbReference type="KEGG" id="nbg:DV706_21110"/>
<protein>
    <submittedName>
        <fullName evidence="1">DUF429 domain-containing protein</fullName>
    </submittedName>
</protein>
<proteinExistence type="predicted"/>